<reference evidence="3" key="1">
    <citation type="submission" date="2020-10" db="EMBL/GenBank/DDBJ databases">
        <authorList>
            <person name="Han B."/>
            <person name="Lu T."/>
            <person name="Zhao Q."/>
            <person name="Huang X."/>
            <person name="Zhao Y."/>
        </authorList>
    </citation>
    <scope>NUCLEOTIDE SEQUENCE</scope>
</reference>
<comment type="caution">
    <text evidence="3">The sequence shown here is derived from an EMBL/GenBank/DDBJ whole genome shotgun (WGS) entry which is preliminary data.</text>
</comment>
<feature type="chain" id="PRO_5035595242" evidence="1">
    <location>
        <begin position="22"/>
        <end position="112"/>
    </location>
</feature>
<keyword evidence="4" id="KW-1185">Reference proteome</keyword>
<dbReference type="EMBL" id="CAJGYO010000003">
    <property type="protein sequence ID" value="CAD6219275.1"/>
    <property type="molecule type" value="Genomic_DNA"/>
</dbReference>
<evidence type="ECO:0000313" key="2">
    <source>
        <dbReference type="EMBL" id="CAD6219273.1"/>
    </source>
</evidence>
<accession>A0A811N582</accession>
<feature type="signal peptide" evidence="1">
    <location>
        <begin position="1"/>
        <end position="21"/>
    </location>
</feature>
<dbReference type="Proteomes" id="UP000604825">
    <property type="component" value="Unassembled WGS sequence"/>
</dbReference>
<evidence type="ECO:0000313" key="3">
    <source>
        <dbReference type="EMBL" id="CAD6219275.1"/>
    </source>
</evidence>
<dbReference type="OrthoDB" id="692529at2759"/>
<sequence length="112" mass="11633">MAALKIATVCMLLLFVGSDLARPAICLASSPDDQEAAAAGALLRELLERELTQKLSLLAEQHGGDVGEVCTPACRICLIICGIICVLDPNPATCFANCTVANGCFTKTLPVA</sequence>
<keyword evidence="1" id="KW-0732">Signal</keyword>
<evidence type="ECO:0000313" key="4">
    <source>
        <dbReference type="Proteomes" id="UP000604825"/>
    </source>
</evidence>
<gene>
    <name evidence="2" type="ORF">NCGR_LOCUS12997</name>
    <name evidence="3" type="ORF">NCGR_LOCUS12998</name>
</gene>
<name>A0A811N582_9POAL</name>
<organism evidence="3 4">
    <name type="scientific">Miscanthus lutarioriparius</name>
    <dbReference type="NCBI Taxonomy" id="422564"/>
    <lineage>
        <taxon>Eukaryota</taxon>
        <taxon>Viridiplantae</taxon>
        <taxon>Streptophyta</taxon>
        <taxon>Embryophyta</taxon>
        <taxon>Tracheophyta</taxon>
        <taxon>Spermatophyta</taxon>
        <taxon>Magnoliopsida</taxon>
        <taxon>Liliopsida</taxon>
        <taxon>Poales</taxon>
        <taxon>Poaceae</taxon>
        <taxon>PACMAD clade</taxon>
        <taxon>Panicoideae</taxon>
        <taxon>Andropogonodae</taxon>
        <taxon>Andropogoneae</taxon>
        <taxon>Saccharinae</taxon>
        <taxon>Miscanthus</taxon>
    </lineage>
</organism>
<proteinExistence type="predicted"/>
<dbReference type="AlphaFoldDB" id="A0A811N582"/>
<protein>
    <submittedName>
        <fullName evidence="3">Uncharacterized protein</fullName>
    </submittedName>
</protein>
<evidence type="ECO:0000256" key="1">
    <source>
        <dbReference type="SAM" id="SignalP"/>
    </source>
</evidence>
<dbReference type="EMBL" id="CAJGYO010000003">
    <property type="protein sequence ID" value="CAD6219273.1"/>
    <property type="molecule type" value="Genomic_DNA"/>
</dbReference>